<evidence type="ECO:0000256" key="5">
    <source>
        <dbReference type="ARBA" id="ARBA00023306"/>
    </source>
</evidence>
<feature type="domain" description="DOC" evidence="6">
    <location>
        <begin position="1"/>
        <end position="166"/>
    </location>
</feature>
<dbReference type="PANTHER" id="PTHR12936:SF0">
    <property type="entry name" value="ANAPHASE-PROMOTING COMPLEX SUBUNIT 10"/>
    <property type="match status" value="1"/>
</dbReference>
<dbReference type="GO" id="GO:0070979">
    <property type="term" value="P:protein K11-linked ubiquitination"/>
    <property type="evidence" value="ECO:0007669"/>
    <property type="project" value="TreeGrafter"/>
</dbReference>
<evidence type="ECO:0000256" key="1">
    <source>
        <dbReference type="ARBA" id="ARBA00006762"/>
    </source>
</evidence>
<dbReference type="InterPro" id="IPR016901">
    <property type="entry name" value="APC10/Doc1"/>
</dbReference>
<dbReference type="PANTHER" id="PTHR12936">
    <property type="entry name" value="ANAPHASE-PROMOTING COMPLEX 10"/>
    <property type="match status" value="1"/>
</dbReference>
<dbReference type="InterPro" id="IPR004939">
    <property type="entry name" value="APC_su10/DOC_dom"/>
</dbReference>
<keyword evidence="2" id="KW-0132">Cell division</keyword>
<dbReference type="InterPro" id="IPR008979">
    <property type="entry name" value="Galactose-bd-like_sf"/>
</dbReference>
<comment type="caution">
    <text evidence="7">The sequence shown here is derived from an EMBL/GenBank/DDBJ whole genome shotgun (WGS) entry which is preliminary data.</text>
</comment>
<organism evidence="7 8">
    <name type="scientific">Neolecta irregularis (strain DAH-3)</name>
    <dbReference type="NCBI Taxonomy" id="1198029"/>
    <lineage>
        <taxon>Eukaryota</taxon>
        <taxon>Fungi</taxon>
        <taxon>Dikarya</taxon>
        <taxon>Ascomycota</taxon>
        <taxon>Taphrinomycotina</taxon>
        <taxon>Neolectales</taxon>
        <taxon>Neolectaceae</taxon>
        <taxon>Neolecta</taxon>
    </lineage>
</organism>
<evidence type="ECO:0000256" key="4">
    <source>
        <dbReference type="ARBA" id="ARBA00022786"/>
    </source>
</evidence>
<proteinExistence type="inferred from homology"/>
<keyword evidence="8" id="KW-1185">Reference proteome</keyword>
<evidence type="ECO:0000313" key="8">
    <source>
        <dbReference type="Proteomes" id="UP000186594"/>
    </source>
</evidence>
<comment type="similarity">
    <text evidence="1">Belongs to the APC10 family.</text>
</comment>
<evidence type="ECO:0000256" key="2">
    <source>
        <dbReference type="ARBA" id="ARBA00022618"/>
    </source>
</evidence>
<dbReference type="GO" id="GO:0031145">
    <property type="term" value="P:anaphase-promoting complex-dependent catabolic process"/>
    <property type="evidence" value="ECO:0007669"/>
    <property type="project" value="EnsemblFungi"/>
</dbReference>
<dbReference type="GO" id="GO:0005680">
    <property type="term" value="C:anaphase-promoting complex"/>
    <property type="evidence" value="ECO:0007669"/>
    <property type="project" value="EnsemblFungi"/>
</dbReference>
<feature type="non-terminal residue" evidence="7">
    <location>
        <position position="1"/>
    </location>
</feature>
<dbReference type="GO" id="GO:0051301">
    <property type="term" value="P:cell division"/>
    <property type="evidence" value="ECO:0007669"/>
    <property type="project" value="UniProtKB-KW"/>
</dbReference>
<dbReference type="Pfam" id="PF03256">
    <property type="entry name" value="ANAPC10"/>
    <property type="match status" value="1"/>
</dbReference>
<dbReference type="CDD" id="cd08366">
    <property type="entry name" value="APC10"/>
    <property type="match status" value="1"/>
</dbReference>
<dbReference type="AlphaFoldDB" id="A0A1U7LNM5"/>
<keyword evidence="3" id="KW-0498">Mitosis</keyword>
<evidence type="ECO:0000256" key="3">
    <source>
        <dbReference type="ARBA" id="ARBA00022776"/>
    </source>
</evidence>
<dbReference type="Proteomes" id="UP000186594">
    <property type="component" value="Unassembled WGS sequence"/>
</dbReference>
<dbReference type="SUPFAM" id="SSF49785">
    <property type="entry name" value="Galactose-binding domain-like"/>
    <property type="match status" value="1"/>
</dbReference>
<dbReference type="PIRSF" id="PIRSF028841">
    <property type="entry name" value="APC10_sub"/>
    <property type="match status" value="1"/>
</dbReference>
<keyword evidence="5" id="KW-0131">Cell cycle</keyword>
<dbReference type="STRING" id="1198029.A0A1U7LNM5"/>
<dbReference type="OrthoDB" id="24948at2759"/>
<dbReference type="SMART" id="SM01337">
    <property type="entry name" value="APC10"/>
    <property type="match status" value="1"/>
</dbReference>
<evidence type="ECO:0000259" key="6">
    <source>
        <dbReference type="PROSITE" id="PS51284"/>
    </source>
</evidence>
<keyword evidence="4" id="KW-0833">Ubl conjugation pathway</keyword>
<protein>
    <submittedName>
        <fullName evidence="7">Anaphase-promoting complex subunit 10</fullName>
    </submittedName>
</protein>
<dbReference type="Gene3D" id="2.60.120.260">
    <property type="entry name" value="Galactose-binding domain-like"/>
    <property type="match status" value="1"/>
</dbReference>
<accession>A0A1U7LNM5</accession>
<reference evidence="7 8" key="1">
    <citation type="submission" date="2016-04" db="EMBL/GenBank/DDBJ databases">
        <title>Evolutionary innovation and constraint leading to complex multicellularity in the Ascomycota.</title>
        <authorList>
            <person name="Cisse O."/>
            <person name="Nguyen A."/>
            <person name="Hewitt D.A."/>
            <person name="Jedd G."/>
            <person name="Stajich J.E."/>
        </authorList>
    </citation>
    <scope>NUCLEOTIDE SEQUENCE [LARGE SCALE GENOMIC DNA]</scope>
    <source>
        <strain evidence="7 8">DAH-3</strain>
    </source>
</reference>
<dbReference type="PROSITE" id="PS51284">
    <property type="entry name" value="DOC"/>
    <property type="match status" value="1"/>
</dbReference>
<sequence>SRREIGRLATWSASSAKTGHPVDCLYDDTTDTFWQSDGPQPHIIQILFPKKVSINMISLYMDYTLDESYTPSRITIKSGTGVHDIQQVVQLEFEEPQGWTNVALNEFGSGDALETYLIQVCILGCHQNGKDTHLRAVKVYAPYRTNMGEGEDGIAYTSKTFLSHGSIR</sequence>
<name>A0A1U7LNM5_NEOID</name>
<evidence type="ECO:0000313" key="7">
    <source>
        <dbReference type="EMBL" id="OLL24266.1"/>
    </source>
</evidence>
<dbReference type="EMBL" id="LXFE01000904">
    <property type="protein sequence ID" value="OLL24266.1"/>
    <property type="molecule type" value="Genomic_DNA"/>
</dbReference>
<gene>
    <name evidence="7" type="ORF">NEOLI_001061</name>
</gene>
<dbReference type="OMA" id="FITIEFP"/>